<accession>A0ABW4MSQ1</accession>
<feature type="transmembrane region" description="Helical" evidence="5">
    <location>
        <begin position="380"/>
        <end position="400"/>
    </location>
</feature>
<keyword evidence="3 5" id="KW-1133">Transmembrane helix</keyword>
<gene>
    <name evidence="7" type="ORF">ACFSFW_15195</name>
</gene>
<dbReference type="EMBL" id="JBHUEK010000025">
    <property type="protein sequence ID" value="MFD1780010.1"/>
    <property type="molecule type" value="Genomic_DNA"/>
</dbReference>
<feature type="transmembrane region" description="Helical" evidence="5">
    <location>
        <begin position="277"/>
        <end position="298"/>
    </location>
</feature>
<reference evidence="8" key="1">
    <citation type="journal article" date="2019" name="Int. J. Syst. Evol. Microbiol.">
        <title>The Global Catalogue of Microorganisms (GCM) 10K type strain sequencing project: providing services to taxonomists for standard genome sequencing and annotation.</title>
        <authorList>
            <consortium name="The Broad Institute Genomics Platform"/>
            <consortium name="The Broad Institute Genome Sequencing Center for Infectious Disease"/>
            <person name="Wu L."/>
            <person name="Ma J."/>
        </authorList>
    </citation>
    <scope>NUCLEOTIDE SEQUENCE [LARGE SCALE GENOMIC DNA]</scope>
    <source>
        <strain evidence="8">CCUG 15531</strain>
    </source>
</reference>
<comment type="caution">
    <text evidence="7">The sequence shown here is derived from an EMBL/GenBank/DDBJ whole genome shotgun (WGS) entry which is preliminary data.</text>
</comment>
<feature type="transmembrane region" description="Helical" evidence="5">
    <location>
        <begin position="164"/>
        <end position="186"/>
    </location>
</feature>
<dbReference type="PANTHER" id="PTHR37422:SF23">
    <property type="entry name" value="TEICHURONIC ACID BIOSYNTHESIS PROTEIN TUAE"/>
    <property type="match status" value="1"/>
</dbReference>
<organism evidence="7 8">
    <name type="scientific">Fredinandcohnia salidurans</name>
    <dbReference type="NCBI Taxonomy" id="2595041"/>
    <lineage>
        <taxon>Bacteria</taxon>
        <taxon>Bacillati</taxon>
        <taxon>Bacillota</taxon>
        <taxon>Bacilli</taxon>
        <taxon>Bacillales</taxon>
        <taxon>Bacillaceae</taxon>
        <taxon>Fredinandcohnia</taxon>
    </lineage>
</organism>
<evidence type="ECO:0000256" key="5">
    <source>
        <dbReference type="SAM" id="Phobius"/>
    </source>
</evidence>
<evidence type="ECO:0000256" key="1">
    <source>
        <dbReference type="ARBA" id="ARBA00004141"/>
    </source>
</evidence>
<protein>
    <submittedName>
        <fullName evidence="7">O-antigen ligase family protein</fullName>
    </submittedName>
</protein>
<evidence type="ECO:0000256" key="2">
    <source>
        <dbReference type="ARBA" id="ARBA00022692"/>
    </source>
</evidence>
<feature type="domain" description="O-antigen ligase-related" evidence="6">
    <location>
        <begin position="197"/>
        <end position="335"/>
    </location>
</feature>
<dbReference type="RefSeq" id="WP_304216781.1">
    <property type="nucleotide sequence ID" value="NZ_JBHUEK010000025.1"/>
</dbReference>
<dbReference type="Pfam" id="PF04932">
    <property type="entry name" value="Wzy_C"/>
    <property type="match status" value="1"/>
</dbReference>
<keyword evidence="8" id="KW-1185">Reference proteome</keyword>
<dbReference type="Proteomes" id="UP001597227">
    <property type="component" value="Unassembled WGS sequence"/>
</dbReference>
<feature type="transmembrane region" description="Helical" evidence="5">
    <location>
        <begin position="198"/>
        <end position="224"/>
    </location>
</feature>
<comment type="subcellular location">
    <subcellularLocation>
        <location evidence="1">Membrane</location>
        <topology evidence="1">Multi-pass membrane protein</topology>
    </subcellularLocation>
</comment>
<sequence>MRIKLFFYLFLFILVFLDPFLINVPIGPLHVTLLRIVLFLFLVFLFIKYILLPNSLQVQSIKPALVFLIGWFLFGVASILWATNKVEGIKELYYFGVFILLVIAIIESLNRKNLLQWINYSFILIGSVTIALSLLELAFNFHLGTSRYVIDEKFEELGLRVATAFFYNENDLSLFLVMITPFFLMIKKPFQLPILGAILFIMFMNGSRIAILAFLIQIIVFLFMLYRPRLVNLIKFLLVFTPLFIGVFIYFSGDIINKVIEITGVAEQGSTSTRISLILNGIYSNINYFLLGVGSGNFQYHVNQEKFNTNGIVNPHNWWIEVSTNYGIIVFAFYLAFLIFLVKKLWQIYKRNNEASALAFCLFLSYIGFVIACIGPSRLFYFWPMWLLYGVSLAFINTAYEKKGHIKEFTQHSKL</sequence>
<feature type="transmembrane region" description="Helical" evidence="5">
    <location>
        <begin position="354"/>
        <end position="374"/>
    </location>
</feature>
<evidence type="ECO:0000313" key="7">
    <source>
        <dbReference type="EMBL" id="MFD1780010.1"/>
    </source>
</evidence>
<dbReference type="PANTHER" id="PTHR37422">
    <property type="entry name" value="TEICHURONIC ACID BIOSYNTHESIS PROTEIN TUAE"/>
    <property type="match status" value="1"/>
</dbReference>
<keyword evidence="4 5" id="KW-0472">Membrane</keyword>
<dbReference type="InterPro" id="IPR051533">
    <property type="entry name" value="WaaL-like"/>
</dbReference>
<feature type="transmembrane region" description="Helical" evidence="5">
    <location>
        <begin position="5"/>
        <end position="26"/>
    </location>
</feature>
<evidence type="ECO:0000256" key="4">
    <source>
        <dbReference type="ARBA" id="ARBA00023136"/>
    </source>
</evidence>
<name>A0ABW4MSQ1_9BACI</name>
<keyword evidence="7" id="KW-0436">Ligase</keyword>
<feature type="transmembrane region" description="Helical" evidence="5">
    <location>
        <begin position="236"/>
        <end position="256"/>
    </location>
</feature>
<dbReference type="InterPro" id="IPR007016">
    <property type="entry name" value="O-antigen_ligase-rel_domated"/>
</dbReference>
<feature type="transmembrane region" description="Helical" evidence="5">
    <location>
        <begin position="318"/>
        <end position="342"/>
    </location>
</feature>
<keyword evidence="2 5" id="KW-0812">Transmembrane</keyword>
<feature type="transmembrane region" description="Helical" evidence="5">
    <location>
        <begin position="122"/>
        <end position="144"/>
    </location>
</feature>
<evidence type="ECO:0000256" key="3">
    <source>
        <dbReference type="ARBA" id="ARBA00022989"/>
    </source>
</evidence>
<evidence type="ECO:0000259" key="6">
    <source>
        <dbReference type="Pfam" id="PF04932"/>
    </source>
</evidence>
<feature type="transmembrane region" description="Helical" evidence="5">
    <location>
        <begin position="93"/>
        <end position="110"/>
    </location>
</feature>
<dbReference type="GO" id="GO:0016874">
    <property type="term" value="F:ligase activity"/>
    <property type="evidence" value="ECO:0007669"/>
    <property type="project" value="UniProtKB-KW"/>
</dbReference>
<evidence type="ECO:0000313" key="8">
    <source>
        <dbReference type="Proteomes" id="UP001597227"/>
    </source>
</evidence>
<feature type="transmembrane region" description="Helical" evidence="5">
    <location>
        <begin position="64"/>
        <end position="81"/>
    </location>
</feature>
<feature type="transmembrane region" description="Helical" evidence="5">
    <location>
        <begin position="32"/>
        <end position="52"/>
    </location>
</feature>
<proteinExistence type="predicted"/>